<evidence type="ECO:0008006" key="3">
    <source>
        <dbReference type="Google" id="ProtNLM"/>
    </source>
</evidence>
<sequence>MENGVSSVTLDQMIRALVLGTPYNNPRFGREADRYARRITNRYASDLPEDFHEEVVHEAIADLMEIGAQALDDRSGLALFRRAVINAIRTIRANYAPPGRRTRLTGKPLNAAIAAEAAERIPSPEQIEAATVLIGEHPMLDIDGFADPASAEPVYRFECAQDAGRIMASAPEAMRQVLHLIYFDDAPIQAVAAGLGLSRFALHRRIETFAYPWRLAA</sequence>
<organism evidence="1 2">
    <name type="scientific">Aureimonas populi</name>
    <dbReference type="NCBI Taxonomy" id="1701758"/>
    <lineage>
        <taxon>Bacteria</taxon>
        <taxon>Pseudomonadati</taxon>
        <taxon>Pseudomonadota</taxon>
        <taxon>Alphaproteobacteria</taxon>
        <taxon>Hyphomicrobiales</taxon>
        <taxon>Aurantimonadaceae</taxon>
        <taxon>Aureimonas</taxon>
    </lineage>
</organism>
<proteinExistence type="predicted"/>
<evidence type="ECO:0000313" key="2">
    <source>
        <dbReference type="Proteomes" id="UP001597371"/>
    </source>
</evidence>
<evidence type="ECO:0000313" key="1">
    <source>
        <dbReference type="EMBL" id="MFD2236710.1"/>
    </source>
</evidence>
<reference evidence="2" key="1">
    <citation type="journal article" date="2019" name="Int. J. Syst. Evol. Microbiol.">
        <title>The Global Catalogue of Microorganisms (GCM) 10K type strain sequencing project: providing services to taxonomists for standard genome sequencing and annotation.</title>
        <authorList>
            <consortium name="The Broad Institute Genomics Platform"/>
            <consortium name="The Broad Institute Genome Sequencing Center for Infectious Disease"/>
            <person name="Wu L."/>
            <person name="Ma J."/>
        </authorList>
    </citation>
    <scope>NUCLEOTIDE SEQUENCE [LARGE SCALE GENOMIC DNA]</scope>
    <source>
        <strain evidence="2">ZS-35-S2</strain>
    </source>
</reference>
<keyword evidence="2" id="KW-1185">Reference proteome</keyword>
<gene>
    <name evidence="1" type="ORF">ACFSKQ_04430</name>
</gene>
<comment type="caution">
    <text evidence="1">The sequence shown here is derived from an EMBL/GenBank/DDBJ whole genome shotgun (WGS) entry which is preliminary data.</text>
</comment>
<protein>
    <recommendedName>
        <fullName evidence="3">Sigma-70 family RNA polymerase sigma factor</fullName>
    </recommendedName>
</protein>
<dbReference type="EMBL" id="JBHUIJ010000005">
    <property type="protein sequence ID" value="MFD2236710.1"/>
    <property type="molecule type" value="Genomic_DNA"/>
</dbReference>
<dbReference type="RefSeq" id="WP_209740035.1">
    <property type="nucleotide sequence ID" value="NZ_CP072611.1"/>
</dbReference>
<name>A0ABW5CKU6_9HYPH</name>
<accession>A0ABW5CKU6</accession>
<dbReference type="Proteomes" id="UP001597371">
    <property type="component" value="Unassembled WGS sequence"/>
</dbReference>